<evidence type="ECO:0000313" key="3">
    <source>
        <dbReference type="Proteomes" id="UP001059380"/>
    </source>
</evidence>
<dbReference type="SUPFAM" id="SSF56300">
    <property type="entry name" value="Metallo-dependent phosphatases"/>
    <property type="match status" value="1"/>
</dbReference>
<reference evidence="2" key="1">
    <citation type="submission" date="2021-04" db="EMBL/GenBank/DDBJ databases">
        <title>Phylogenetic analysis of Acidobacteriaceae.</title>
        <authorList>
            <person name="Qiu L."/>
            <person name="Zhang Q."/>
        </authorList>
    </citation>
    <scope>NUCLEOTIDE SEQUENCE</scope>
    <source>
        <strain evidence="2">DSM 25168</strain>
    </source>
</reference>
<gene>
    <name evidence="2" type="ORF">MOP44_04250</name>
</gene>
<dbReference type="PANTHER" id="PTHR36492:SF2">
    <property type="entry name" value="[ACYL-CARRIER-PROTEIN] PHOSPHODIESTERASE PPTH"/>
    <property type="match status" value="1"/>
</dbReference>
<name>A0A9J7BWV0_9BACT</name>
<dbReference type="InterPro" id="IPR029052">
    <property type="entry name" value="Metallo-depent_PP-like"/>
</dbReference>
<dbReference type="InterPro" id="IPR052963">
    <property type="entry name" value="Pantetheine_PDE"/>
</dbReference>
<dbReference type="Proteomes" id="UP001059380">
    <property type="component" value="Chromosome"/>
</dbReference>
<accession>A0A9J7BWV0</accession>
<sequence>MPYLSERVRDLEADVFVIAGDLANDLSGWTRALEHFHSLAIPKLVIPGNHDVWIESRRALQRAQDSRWKYRVALAERAAQQGFHYLPNTPVVLNGVGFAGSLGWYDYSFRDRRLDPSLGSKDYERGAFASGSWNDARYAVWLREPHSPDWKRRMLRFRDEDICSDLLKELGHDLDAIASQVERMVAIVHTTPFEACVERSTIPDPFDAYQGSARLGEVLTRFERTHGVAVICGHIHASLKLTVGGVRVLRSPVGYLQSFDGDYYAKAREAVGLFEI</sequence>
<evidence type="ECO:0000313" key="2">
    <source>
        <dbReference type="EMBL" id="UWZ86969.1"/>
    </source>
</evidence>
<dbReference type="InterPro" id="IPR004843">
    <property type="entry name" value="Calcineurin-like_PHP"/>
</dbReference>
<evidence type="ECO:0000259" key="1">
    <source>
        <dbReference type="Pfam" id="PF00149"/>
    </source>
</evidence>
<proteinExistence type="predicted"/>
<dbReference type="KEGG" id="orp:MOP44_04250"/>
<feature type="domain" description="Calcineurin-like phosphoesterase" evidence="1">
    <location>
        <begin position="9"/>
        <end position="237"/>
    </location>
</feature>
<dbReference type="PANTHER" id="PTHR36492">
    <property type="match status" value="1"/>
</dbReference>
<organism evidence="2 3">
    <name type="scientific">Occallatibacter riparius</name>
    <dbReference type="NCBI Taxonomy" id="1002689"/>
    <lineage>
        <taxon>Bacteria</taxon>
        <taxon>Pseudomonadati</taxon>
        <taxon>Acidobacteriota</taxon>
        <taxon>Terriglobia</taxon>
        <taxon>Terriglobales</taxon>
        <taxon>Acidobacteriaceae</taxon>
        <taxon>Occallatibacter</taxon>
    </lineage>
</organism>
<protein>
    <submittedName>
        <fullName evidence="2">Metallophosphoesterase</fullName>
    </submittedName>
</protein>
<keyword evidence="3" id="KW-1185">Reference proteome</keyword>
<dbReference type="Pfam" id="PF00149">
    <property type="entry name" value="Metallophos"/>
    <property type="match status" value="1"/>
</dbReference>
<dbReference type="EMBL" id="CP093313">
    <property type="protein sequence ID" value="UWZ86969.1"/>
    <property type="molecule type" value="Genomic_DNA"/>
</dbReference>
<dbReference type="GO" id="GO:0016787">
    <property type="term" value="F:hydrolase activity"/>
    <property type="evidence" value="ECO:0007669"/>
    <property type="project" value="InterPro"/>
</dbReference>
<dbReference type="Gene3D" id="3.60.21.10">
    <property type="match status" value="1"/>
</dbReference>
<dbReference type="AlphaFoldDB" id="A0A9J7BWV0"/>